<feature type="compositionally biased region" description="Basic and acidic residues" evidence="1">
    <location>
        <begin position="8"/>
        <end position="26"/>
    </location>
</feature>
<evidence type="ECO:0000256" key="1">
    <source>
        <dbReference type="SAM" id="MobiDB-lite"/>
    </source>
</evidence>
<reference evidence="2" key="1">
    <citation type="submission" date="2014-12" db="EMBL/GenBank/DDBJ databases">
        <title>Insight into the proteome of Arion vulgaris.</title>
        <authorList>
            <person name="Aradska J."/>
            <person name="Bulat T."/>
            <person name="Smidak R."/>
            <person name="Sarate P."/>
            <person name="Gangsoo J."/>
            <person name="Sialana F."/>
            <person name="Bilban M."/>
            <person name="Lubec G."/>
        </authorList>
    </citation>
    <scope>NUCLEOTIDE SEQUENCE</scope>
    <source>
        <tissue evidence="2">Skin</tissue>
    </source>
</reference>
<feature type="compositionally biased region" description="Polar residues" evidence="1">
    <location>
        <begin position="90"/>
        <end position="110"/>
    </location>
</feature>
<feature type="region of interest" description="Disordered" evidence="1">
    <location>
        <begin position="1"/>
        <end position="110"/>
    </location>
</feature>
<sequence length="110" mass="12342">LPSPSLDRTADYKIDTSSPRQDKVADYKMNTSSERRRNLRLLQKSTSSARNQSHLVQQSDHPPIHTDLETISQRQGNASGDAGTGRLLFQRQSSGYSSEIELQQIESNAR</sequence>
<dbReference type="EMBL" id="HACG01051654">
    <property type="protein sequence ID" value="CEK98525.1"/>
    <property type="molecule type" value="Transcribed_RNA"/>
</dbReference>
<proteinExistence type="predicted"/>
<accession>A0A0B7C281</accession>
<evidence type="ECO:0000313" key="2">
    <source>
        <dbReference type="EMBL" id="CEK98525.1"/>
    </source>
</evidence>
<gene>
    <name evidence="2" type="primary">ORF218927</name>
</gene>
<feature type="compositionally biased region" description="Polar residues" evidence="1">
    <location>
        <begin position="69"/>
        <end position="78"/>
    </location>
</feature>
<protein>
    <submittedName>
        <fullName evidence="2">Uncharacterized protein</fullName>
    </submittedName>
</protein>
<dbReference type="AlphaFoldDB" id="A0A0B7C281"/>
<feature type="non-terminal residue" evidence="2">
    <location>
        <position position="110"/>
    </location>
</feature>
<feature type="non-terminal residue" evidence="2">
    <location>
        <position position="1"/>
    </location>
</feature>
<feature type="compositionally biased region" description="Polar residues" evidence="1">
    <location>
        <begin position="43"/>
        <end position="60"/>
    </location>
</feature>
<organism evidence="2">
    <name type="scientific">Arion vulgaris</name>
    <dbReference type="NCBI Taxonomy" id="1028688"/>
    <lineage>
        <taxon>Eukaryota</taxon>
        <taxon>Metazoa</taxon>
        <taxon>Spiralia</taxon>
        <taxon>Lophotrochozoa</taxon>
        <taxon>Mollusca</taxon>
        <taxon>Gastropoda</taxon>
        <taxon>Heterobranchia</taxon>
        <taxon>Euthyneura</taxon>
        <taxon>Panpulmonata</taxon>
        <taxon>Eupulmonata</taxon>
        <taxon>Stylommatophora</taxon>
        <taxon>Helicina</taxon>
        <taxon>Arionoidea</taxon>
        <taxon>Arionidae</taxon>
        <taxon>Arion</taxon>
    </lineage>
</organism>
<name>A0A0B7C281_9EUPU</name>